<evidence type="ECO:0000313" key="3">
    <source>
        <dbReference type="EMBL" id="PVE67899.1"/>
    </source>
</evidence>
<dbReference type="InterPro" id="IPR036514">
    <property type="entry name" value="SGNH_hydro_sf"/>
</dbReference>
<dbReference type="PANTHER" id="PTHR30383:SF5">
    <property type="entry name" value="SGNH HYDROLASE-TYPE ESTERASE DOMAIN-CONTAINING PROTEIN"/>
    <property type="match status" value="1"/>
</dbReference>
<gene>
    <name evidence="3" type="ORF">DC432_12115</name>
</gene>
<keyword evidence="1" id="KW-0732">Signal</keyword>
<dbReference type="Gene3D" id="3.40.50.1110">
    <property type="entry name" value="SGNH hydrolase"/>
    <property type="match status" value="1"/>
</dbReference>
<organism evidence="3 4">
    <name type="scientific">Microbacterium testaceum</name>
    <name type="common">Aureobacterium testaceum</name>
    <name type="synonym">Brevibacterium testaceum</name>
    <dbReference type="NCBI Taxonomy" id="2033"/>
    <lineage>
        <taxon>Bacteria</taxon>
        <taxon>Bacillati</taxon>
        <taxon>Actinomycetota</taxon>
        <taxon>Actinomycetes</taxon>
        <taxon>Micrococcales</taxon>
        <taxon>Microbacteriaceae</taxon>
        <taxon>Microbacterium</taxon>
    </lineage>
</organism>
<feature type="domain" description="SGNH hydrolase-type esterase" evidence="2">
    <location>
        <begin position="59"/>
        <end position="222"/>
    </location>
</feature>
<dbReference type="Pfam" id="PF13472">
    <property type="entry name" value="Lipase_GDSL_2"/>
    <property type="match status" value="1"/>
</dbReference>
<name>A0A2T7W9S3_MICTE</name>
<dbReference type="InterPro" id="IPR051532">
    <property type="entry name" value="Ester_Hydrolysis_Enzymes"/>
</dbReference>
<sequence length="238" mass="24751">MTIGRRGWPLLLTAAVAGLSVALSGCAAEPERGPEPTFTNPLAHATSAPAAQAPSRVVALGDSLMSGYNLLPEQAWPVLLGARARVALTNLACPGMGFVVQGECGTSYAGLVPAVAALQPQLLIVESSSNDFWEDGDEIRSDTADTVDQLHAAAPDARIVGLSTIWNDDPDVPDDTAVTSDALRDAVQAVGGTFVDVGQPLAGHPEWMQEDDVHPTPRGQRAIEQTVMSALQDAGVLP</sequence>
<evidence type="ECO:0000313" key="4">
    <source>
        <dbReference type="Proteomes" id="UP000244649"/>
    </source>
</evidence>
<feature type="chain" id="PRO_5015476070" evidence="1">
    <location>
        <begin position="28"/>
        <end position="238"/>
    </location>
</feature>
<feature type="signal peptide" evidence="1">
    <location>
        <begin position="1"/>
        <end position="27"/>
    </location>
</feature>
<dbReference type="PROSITE" id="PS51257">
    <property type="entry name" value="PROKAR_LIPOPROTEIN"/>
    <property type="match status" value="1"/>
</dbReference>
<dbReference type="PANTHER" id="PTHR30383">
    <property type="entry name" value="THIOESTERASE 1/PROTEASE 1/LYSOPHOSPHOLIPASE L1"/>
    <property type="match status" value="1"/>
</dbReference>
<dbReference type="Proteomes" id="UP000244649">
    <property type="component" value="Unassembled WGS sequence"/>
</dbReference>
<accession>A0A2T7W9S3</accession>
<evidence type="ECO:0000259" key="2">
    <source>
        <dbReference type="Pfam" id="PF13472"/>
    </source>
</evidence>
<dbReference type="GO" id="GO:0004622">
    <property type="term" value="F:phosphatidylcholine lysophospholipase activity"/>
    <property type="evidence" value="ECO:0007669"/>
    <property type="project" value="TreeGrafter"/>
</dbReference>
<comment type="caution">
    <text evidence="3">The sequence shown here is derived from an EMBL/GenBank/DDBJ whole genome shotgun (WGS) entry which is preliminary data.</text>
</comment>
<dbReference type="EMBL" id="QDFT01000032">
    <property type="protein sequence ID" value="PVE67899.1"/>
    <property type="molecule type" value="Genomic_DNA"/>
</dbReference>
<dbReference type="InterPro" id="IPR013830">
    <property type="entry name" value="SGNH_hydro"/>
</dbReference>
<dbReference type="SUPFAM" id="SSF52266">
    <property type="entry name" value="SGNH hydrolase"/>
    <property type="match status" value="1"/>
</dbReference>
<protein>
    <submittedName>
        <fullName evidence="3">Lipolytic protein G-D-S-L family</fullName>
    </submittedName>
</protein>
<dbReference type="RefSeq" id="WP_116538112.1">
    <property type="nucleotide sequence ID" value="NZ_QDFT01000032.1"/>
</dbReference>
<reference evidence="3 4" key="1">
    <citation type="submission" date="2018-04" db="EMBL/GenBank/DDBJ databases">
        <authorList>
            <person name="Go L.Y."/>
            <person name="Mitchell J.A."/>
        </authorList>
    </citation>
    <scope>NUCLEOTIDE SEQUENCE [LARGE SCALE GENOMIC DNA]</scope>
    <source>
        <strain evidence="3 4">TPD7010</strain>
    </source>
</reference>
<evidence type="ECO:0000256" key="1">
    <source>
        <dbReference type="SAM" id="SignalP"/>
    </source>
</evidence>
<dbReference type="AlphaFoldDB" id="A0A2T7W9S3"/>
<proteinExistence type="predicted"/>